<gene>
    <name evidence="1" type="ORF">OIDMADRAFT_180369</name>
</gene>
<accession>A0A0C3DDQ4</accession>
<keyword evidence="2" id="KW-1185">Reference proteome</keyword>
<sequence>MTLFGLEILIVKWAAHHMGMKAAATTLAHSSSQVVGHTAMQYAAATNASALSTGTVAGYVTTMGTAAGTACGVAQGIAKERERMGITEERLAAQATGDEEVTDPGLKIMFFIALMVNKWYEEMIANRNFLGALKTELSEIEPCVAGGCDCEDYVGQENMTWHCRGCGHGRHHHNLPSVDDDALAKAEAVFMKYAEAGAAKMYEAIGSEGDEDMYHKDYDGTPKTKLDQIDACQKCACWDYTRDESDDSKSPQCRCGCRYVDHSQSDEHRWMGLWVSFAAKVLDIDIDGMSKEF</sequence>
<dbReference type="AlphaFoldDB" id="A0A0C3DDQ4"/>
<organism evidence="1 2">
    <name type="scientific">Oidiodendron maius (strain Zn)</name>
    <dbReference type="NCBI Taxonomy" id="913774"/>
    <lineage>
        <taxon>Eukaryota</taxon>
        <taxon>Fungi</taxon>
        <taxon>Dikarya</taxon>
        <taxon>Ascomycota</taxon>
        <taxon>Pezizomycotina</taxon>
        <taxon>Leotiomycetes</taxon>
        <taxon>Leotiomycetes incertae sedis</taxon>
        <taxon>Myxotrichaceae</taxon>
        <taxon>Oidiodendron</taxon>
    </lineage>
</organism>
<dbReference type="HOGENOM" id="CLU_950267_0_0_1"/>
<proteinExistence type="predicted"/>
<evidence type="ECO:0000313" key="1">
    <source>
        <dbReference type="EMBL" id="KIN00083.1"/>
    </source>
</evidence>
<name>A0A0C3DDQ4_OIDMZ</name>
<reference evidence="2" key="2">
    <citation type="submission" date="2015-01" db="EMBL/GenBank/DDBJ databases">
        <title>Evolutionary Origins and Diversification of the Mycorrhizal Mutualists.</title>
        <authorList>
            <consortium name="DOE Joint Genome Institute"/>
            <consortium name="Mycorrhizal Genomics Consortium"/>
            <person name="Kohler A."/>
            <person name="Kuo A."/>
            <person name="Nagy L.G."/>
            <person name="Floudas D."/>
            <person name="Copeland A."/>
            <person name="Barry K.W."/>
            <person name="Cichocki N."/>
            <person name="Veneault-Fourrey C."/>
            <person name="LaButti K."/>
            <person name="Lindquist E.A."/>
            <person name="Lipzen A."/>
            <person name="Lundell T."/>
            <person name="Morin E."/>
            <person name="Murat C."/>
            <person name="Riley R."/>
            <person name="Ohm R."/>
            <person name="Sun H."/>
            <person name="Tunlid A."/>
            <person name="Henrissat B."/>
            <person name="Grigoriev I.V."/>
            <person name="Hibbett D.S."/>
            <person name="Martin F."/>
        </authorList>
    </citation>
    <scope>NUCLEOTIDE SEQUENCE [LARGE SCALE GENOMIC DNA]</scope>
    <source>
        <strain evidence="2">Zn</strain>
    </source>
</reference>
<reference evidence="1 2" key="1">
    <citation type="submission" date="2014-04" db="EMBL/GenBank/DDBJ databases">
        <authorList>
            <consortium name="DOE Joint Genome Institute"/>
            <person name="Kuo A."/>
            <person name="Martino E."/>
            <person name="Perotto S."/>
            <person name="Kohler A."/>
            <person name="Nagy L.G."/>
            <person name="Floudas D."/>
            <person name="Copeland A."/>
            <person name="Barry K.W."/>
            <person name="Cichocki N."/>
            <person name="Veneault-Fourrey C."/>
            <person name="LaButti K."/>
            <person name="Lindquist E.A."/>
            <person name="Lipzen A."/>
            <person name="Lundell T."/>
            <person name="Morin E."/>
            <person name="Murat C."/>
            <person name="Sun H."/>
            <person name="Tunlid A."/>
            <person name="Henrissat B."/>
            <person name="Grigoriev I.V."/>
            <person name="Hibbett D.S."/>
            <person name="Martin F."/>
            <person name="Nordberg H.P."/>
            <person name="Cantor M.N."/>
            <person name="Hua S.X."/>
        </authorList>
    </citation>
    <scope>NUCLEOTIDE SEQUENCE [LARGE SCALE GENOMIC DNA]</scope>
    <source>
        <strain evidence="1 2">Zn</strain>
    </source>
</reference>
<dbReference type="EMBL" id="KN832877">
    <property type="protein sequence ID" value="KIN00083.1"/>
    <property type="molecule type" value="Genomic_DNA"/>
</dbReference>
<protein>
    <submittedName>
        <fullName evidence="1">Uncharacterized protein</fullName>
    </submittedName>
</protein>
<dbReference type="Proteomes" id="UP000054321">
    <property type="component" value="Unassembled WGS sequence"/>
</dbReference>
<evidence type="ECO:0000313" key="2">
    <source>
        <dbReference type="Proteomes" id="UP000054321"/>
    </source>
</evidence>
<dbReference type="InParanoid" id="A0A0C3DDQ4"/>